<keyword evidence="4 13" id="KW-0813">Transport</keyword>
<evidence type="ECO:0000313" key="18">
    <source>
        <dbReference type="Proteomes" id="UP000316199"/>
    </source>
</evidence>
<evidence type="ECO:0000256" key="14">
    <source>
        <dbReference type="SAM" id="MobiDB-lite"/>
    </source>
</evidence>
<evidence type="ECO:0000256" key="6">
    <source>
        <dbReference type="ARBA" id="ARBA00022692"/>
    </source>
</evidence>
<feature type="transmembrane region" description="Helical" evidence="13">
    <location>
        <begin position="486"/>
        <end position="504"/>
    </location>
</feature>
<evidence type="ECO:0000256" key="2">
    <source>
        <dbReference type="ARBA" id="ARBA00010527"/>
    </source>
</evidence>
<dbReference type="InterPro" id="IPR028055">
    <property type="entry name" value="YidC/Oxa/ALB_C"/>
</dbReference>
<dbReference type="NCBIfam" id="TIGR03593">
    <property type="entry name" value="yidC_nterm"/>
    <property type="match status" value="1"/>
</dbReference>
<evidence type="ECO:0000256" key="13">
    <source>
        <dbReference type="HAMAP-Rule" id="MF_01810"/>
    </source>
</evidence>
<dbReference type="HAMAP" id="MF_01810">
    <property type="entry name" value="YidC_type1"/>
    <property type="match status" value="1"/>
</dbReference>
<evidence type="ECO:0000256" key="11">
    <source>
        <dbReference type="ARBA" id="ARBA00033245"/>
    </source>
</evidence>
<dbReference type="Proteomes" id="UP000316199">
    <property type="component" value="Unassembled WGS sequence"/>
</dbReference>
<dbReference type="InterPro" id="IPR047196">
    <property type="entry name" value="YidC_ALB_C"/>
</dbReference>
<keyword evidence="10 13" id="KW-0143">Chaperone</keyword>
<dbReference type="Gene3D" id="2.70.98.90">
    <property type="match status" value="1"/>
</dbReference>
<evidence type="ECO:0000256" key="5">
    <source>
        <dbReference type="ARBA" id="ARBA00022475"/>
    </source>
</evidence>
<evidence type="ECO:0000256" key="12">
    <source>
        <dbReference type="ARBA" id="ARBA00033342"/>
    </source>
</evidence>
<dbReference type="InterPro" id="IPR028053">
    <property type="entry name" value="Membr_insert_YidC_N"/>
</dbReference>
<dbReference type="CDD" id="cd19961">
    <property type="entry name" value="EcYidC-like_peri"/>
    <property type="match status" value="1"/>
</dbReference>
<evidence type="ECO:0000313" key="17">
    <source>
        <dbReference type="EMBL" id="RZO77730.1"/>
    </source>
</evidence>
<evidence type="ECO:0000259" key="15">
    <source>
        <dbReference type="Pfam" id="PF02096"/>
    </source>
</evidence>
<evidence type="ECO:0000256" key="1">
    <source>
        <dbReference type="ARBA" id="ARBA00004429"/>
    </source>
</evidence>
<dbReference type="PANTHER" id="PTHR12428:SF65">
    <property type="entry name" value="CYTOCHROME C OXIDASE ASSEMBLY PROTEIN COX18, MITOCHONDRIAL"/>
    <property type="match status" value="1"/>
</dbReference>
<dbReference type="GO" id="GO:0051205">
    <property type="term" value="P:protein insertion into membrane"/>
    <property type="evidence" value="ECO:0007669"/>
    <property type="project" value="TreeGrafter"/>
</dbReference>
<dbReference type="NCBIfam" id="NF002352">
    <property type="entry name" value="PRK01318.1-3"/>
    <property type="match status" value="1"/>
</dbReference>
<evidence type="ECO:0000256" key="8">
    <source>
        <dbReference type="ARBA" id="ARBA00022989"/>
    </source>
</evidence>
<comment type="function">
    <text evidence="13">Required for the insertion and/or proper folding and/or complex formation of integral membrane proteins into the membrane. Involved in integration of membrane proteins that insert both dependently and independently of the Sec translocase complex, as well as at least some lipoproteins. Aids folding of multispanning membrane proteins.</text>
</comment>
<reference evidence="17 18" key="1">
    <citation type="submission" date="2019-02" db="EMBL/GenBank/DDBJ databases">
        <title>Prokaryotic population dynamics and viral predation in marine succession experiment using metagenomics: the confinement effect.</title>
        <authorList>
            <person name="Haro-Moreno J.M."/>
            <person name="Rodriguez-Valera F."/>
            <person name="Lopez-Perez M."/>
        </authorList>
    </citation>
    <scope>NUCLEOTIDE SEQUENCE [LARGE SCALE GENOMIC DNA]</scope>
    <source>
        <strain evidence="17">MED-G157</strain>
    </source>
</reference>
<sequence length="564" mass="63739">MNYKRLVLGFGLLVTIYMMLLAWNEDYGQQSRSQKPTNDNTASQYGNESTISTIPQSTSVNGEEAPDFIPEIAVSISPKTQSQIQSDQDRFIYITTDVLQVTIDKIGGDIVSVSLPDYPVSLDMPDKPFSLVDPMNDYSAQTGLIGPSGTDTRESRPTFSSQLNNYTMDNSGTLSVELAFEQKSGARIVKEFNFTASDYLIDIIYRIQNSTDQDWSGAIYGQIKRDSRKPQGLTGNAMMMQPFVGGATRTEETSYNKLEFDEIEESSFTATYIGGYMALVQHYFVSAFVPDPLVKHNYQARKLSGKDTFIFGFTSPLWVVPVGAQDSQAMGFYVGPKDQYRLRELADGLDLTIDYGFLWWLAQPIFWLLTKIQEHISSNWGVAIMLLTLCVKSALYPLSAASYRSMAKMRKLQPELLRLREQFGDDKQKLSKAMMELYKKGGANPLGGCLPMLLQMPVFLALYWVLMESVELRQAPFILWIDDLAAMDPYFVLPILMGISMYFVTAMQPVPADPMQAKIFKWMPILFTFLFVWFPAGLVLYWLVNNVISLGQQWYVTRQIESGQ</sequence>
<dbReference type="Pfam" id="PF14849">
    <property type="entry name" value="YidC_periplas"/>
    <property type="match status" value="1"/>
</dbReference>
<keyword evidence="8 13" id="KW-1133">Transmembrane helix</keyword>
<comment type="subunit">
    <text evidence="13">Interacts with the Sec translocase complex via SecD. Specifically interacts with transmembrane segments of nascent integral membrane proteins during membrane integration.</text>
</comment>
<dbReference type="Pfam" id="PF02096">
    <property type="entry name" value="60KD_IMP"/>
    <property type="match status" value="1"/>
</dbReference>
<dbReference type="PANTHER" id="PTHR12428">
    <property type="entry name" value="OXA1"/>
    <property type="match status" value="1"/>
</dbReference>
<dbReference type="InterPro" id="IPR001708">
    <property type="entry name" value="YidC/ALB3/OXA1/COX18"/>
</dbReference>
<feature type="domain" description="Membrane insertase YidC N-terminal" evidence="16">
    <location>
        <begin position="92"/>
        <end position="368"/>
    </location>
</feature>
<keyword evidence="9 13" id="KW-0472">Membrane</keyword>
<dbReference type="GO" id="GO:0032977">
    <property type="term" value="F:membrane insertase activity"/>
    <property type="evidence" value="ECO:0007669"/>
    <property type="project" value="InterPro"/>
</dbReference>
<dbReference type="AlphaFoldDB" id="A0A520S5I7"/>
<feature type="domain" description="Membrane insertase YidC/Oxa/ALB C-terminal" evidence="15">
    <location>
        <begin position="380"/>
        <end position="558"/>
    </location>
</feature>
<feature type="compositionally biased region" description="Polar residues" evidence="14">
    <location>
        <begin position="30"/>
        <end position="61"/>
    </location>
</feature>
<gene>
    <name evidence="13 17" type="primary">yidC</name>
    <name evidence="17" type="ORF">EVA68_00450</name>
</gene>
<proteinExistence type="inferred from homology"/>
<evidence type="ECO:0000256" key="7">
    <source>
        <dbReference type="ARBA" id="ARBA00022927"/>
    </source>
</evidence>
<dbReference type="PRINTS" id="PR00701">
    <property type="entry name" value="60KDINNERMP"/>
</dbReference>
<accession>A0A520S5I7</accession>
<protein>
    <recommendedName>
        <fullName evidence="3 13">Membrane protein insertase YidC</fullName>
    </recommendedName>
    <alternativeName>
        <fullName evidence="12 13">Foldase YidC</fullName>
    </alternativeName>
    <alternativeName>
        <fullName evidence="11 13">Membrane integrase YidC</fullName>
    </alternativeName>
    <alternativeName>
        <fullName evidence="13">Membrane protein YidC</fullName>
    </alternativeName>
</protein>
<dbReference type="GO" id="GO:0005886">
    <property type="term" value="C:plasma membrane"/>
    <property type="evidence" value="ECO:0007669"/>
    <property type="project" value="UniProtKB-SubCell"/>
</dbReference>
<dbReference type="InterPro" id="IPR019998">
    <property type="entry name" value="Membr_insert_YidC"/>
</dbReference>
<comment type="similarity">
    <text evidence="2 13">Belongs to the OXA1/ALB3/YidC family. Type 1 subfamily.</text>
</comment>
<dbReference type="InterPro" id="IPR038221">
    <property type="entry name" value="YidC_periplasmic_sf"/>
</dbReference>
<feature type="transmembrane region" description="Helical" evidence="13">
    <location>
        <begin position="442"/>
        <end position="466"/>
    </location>
</feature>
<dbReference type="NCBIfam" id="TIGR03592">
    <property type="entry name" value="yidC_oxa1_cterm"/>
    <property type="match status" value="1"/>
</dbReference>
<keyword evidence="6 13" id="KW-0812">Transmembrane</keyword>
<keyword evidence="5 13" id="KW-1003">Cell membrane</keyword>
<evidence type="ECO:0000256" key="3">
    <source>
        <dbReference type="ARBA" id="ARBA00015325"/>
    </source>
</evidence>
<evidence type="ECO:0000256" key="10">
    <source>
        <dbReference type="ARBA" id="ARBA00023186"/>
    </source>
</evidence>
<name>A0A520S5I7_9GAMM</name>
<dbReference type="EMBL" id="SHAG01000001">
    <property type="protein sequence ID" value="RZO77730.1"/>
    <property type="molecule type" value="Genomic_DNA"/>
</dbReference>
<evidence type="ECO:0000256" key="4">
    <source>
        <dbReference type="ARBA" id="ARBA00022448"/>
    </source>
</evidence>
<feature type="transmembrane region" description="Helical" evidence="13">
    <location>
        <begin position="525"/>
        <end position="544"/>
    </location>
</feature>
<comment type="caution">
    <text evidence="13">Lacks conserved residue(s) required for the propagation of feature annotation.</text>
</comment>
<evidence type="ECO:0000256" key="9">
    <source>
        <dbReference type="ARBA" id="ARBA00023136"/>
    </source>
</evidence>
<dbReference type="GO" id="GO:0015031">
    <property type="term" value="P:protein transport"/>
    <property type="evidence" value="ECO:0007669"/>
    <property type="project" value="UniProtKB-KW"/>
</dbReference>
<feature type="region of interest" description="Disordered" evidence="14">
    <location>
        <begin position="30"/>
        <end position="62"/>
    </location>
</feature>
<dbReference type="CDD" id="cd20070">
    <property type="entry name" value="5TM_YidC_Alb3"/>
    <property type="match status" value="1"/>
</dbReference>
<evidence type="ECO:0000259" key="16">
    <source>
        <dbReference type="Pfam" id="PF14849"/>
    </source>
</evidence>
<comment type="caution">
    <text evidence="17">The sequence shown here is derived from an EMBL/GenBank/DDBJ whole genome shotgun (WGS) entry which is preliminary data.</text>
</comment>
<organism evidence="17 18">
    <name type="scientific">OM182 bacterium</name>
    <dbReference type="NCBI Taxonomy" id="2510334"/>
    <lineage>
        <taxon>Bacteria</taxon>
        <taxon>Pseudomonadati</taxon>
        <taxon>Pseudomonadota</taxon>
        <taxon>Gammaproteobacteria</taxon>
        <taxon>OMG group</taxon>
        <taxon>OM182 clade</taxon>
    </lineage>
</organism>
<keyword evidence="7 13" id="KW-0653">Protein transport</keyword>
<dbReference type="PRINTS" id="PR01900">
    <property type="entry name" value="YIDCPROTEIN"/>
</dbReference>
<comment type="subcellular location">
    <subcellularLocation>
        <location evidence="1">Cell inner membrane</location>
        <topology evidence="1">Multi-pass membrane protein</topology>
    </subcellularLocation>
    <subcellularLocation>
        <location evidence="13">Cell membrane</location>
        <topology evidence="13">Multi-pass membrane protein</topology>
    </subcellularLocation>
</comment>